<dbReference type="PANTHER" id="PTHR33269:SF17">
    <property type="entry name" value="NADH-UBIQUINONE OXIDOREDUCTASE CHAIN 6"/>
    <property type="match status" value="1"/>
</dbReference>
<sequence length="179" mass="18116">MNSPESVHDAAPVSPASGPVPGSLGVASPANIVHPALPPGSVSACTSLPHPSLNADFAAAAQIPIHAGAVNVPILFAAMPVSKPKFPHPAPWTVGDGMTSAPRTSASPPPIDVIPDTSRYGMSPIVLRDAGGSPAYSVRRIGYDSPTESLLPSEPPPIVLLVAPVGAIIVARREEVVGQ</sequence>
<evidence type="ECO:0000313" key="1">
    <source>
        <dbReference type="EMBL" id="QBL07916.1"/>
    </source>
</evidence>
<dbReference type="EMBL" id="MG272483">
    <property type="protein sequence ID" value="QBL07916.1"/>
    <property type="molecule type" value="Genomic_DNA"/>
</dbReference>
<name>A0A482A2P1_SELUN</name>
<reference evidence="1" key="2">
    <citation type="journal article" date="2018" name="J. ISSAAS">
        <title>The Unique Evolutionary Trajectory 1 and Dynamic Conformations of DR and IR/DR-coexisting Plastomes of the Early Vascular Plant Selaginellaceae (Lycophyte).</title>
        <authorList>
            <person name="Zhang H.-R."/>
            <person name="Xiang Q.-P."/>
            <person name="Zhang X.-C."/>
        </authorList>
    </citation>
    <scope>NUCLEOTIDE SEQUENCE</scope>
</reference>
<geneLocation type="chloroplast" evidence="1"/>
<keyword evidence="1" id="KW-0934">Plastid</keyword>
<protein>
    <submittedName>
        <fullName evidence="1">NADH-plastoquinone oxidoreductase subunit 6</fullName>
    </submittedName>
</protein>
<dbReference type="PANTHER" id="PTHR33269">
    <property type="entry name" value="NADH-UBIQUINONE OXIDOREDUCTASE CHAIN 6"/>
    <property type="match status" value="1"/>
</dbReference>
<dbReference type="GeneID" id="39713369"/>
<keyword evidence="1" id="KW-0150">Chloroplast</keyword>
<dbReference type="RefSeq" id="YP_009584218.1">
    <property type="nucleotide sequence ID" value="NC_041575.1"/>
</dbReference>
<proteinExistence type="predicted"/>
<organism evidence="1">
    <name type="scientific">Selaginella uncinata</name>
    <name type="common">Blue spike-moss</name>
    <name type="synonym">Lycopodium uncinatum</name>
    <dbReference type="NCBI Taxonomy" id="307165"/>
    <lineage>
        <taxon>Eukaryota</taxon>
        <taxon>Viridiplantae</taxon>
        <taxon>Streptophyta</taxon>
        <taxon>Embryophyta</taxon>
        <taxon>Tracheophyta</taxon>
        <taxon>Lycopodiopsida</taxon>
        <taxon>Selaginellales</taxon>
        <taxon>Selaginellaceae</taxon>
        <taxon>Selaginella</taxon>
    </lineage>
</organism>
<reference evidence="1" key="1">
    <citation type="submission" date="2017-10" db="EMBL/GenBank/DDBJ databases">
        <authorList>
            <person name="Zhang H."/>
            <person name="Zhang X."/>
        </authorList>
    </citation>
    <scope>NUCLEOTIDE SEQUENCE</scope>
</reference>
<dbReference type="Gene3D" id="1.20.120.1200">
    <property type="entry name" value="NADH-ubiquinone/plastoquinone oxidoreductase chain 6, subunit NuoJ"/>
    <property type="match status" value="1"/>
</dbReference>
<accession>A0A482A2P1</accession>
<dbReference type="AlphaFoldDB" id="A0A482A2P1"/>
<gene>
    <name evidence="1" type="primary">ndhG</name>
</gene>
<dbReference type="InterPro" id="IPR042106">
    <property type="entry name" value="Nuo/plastoQ_OxRdtase_6_NuoJ"/>
</dbReference>